<dbReference type="RefSeq" id="XP_031567319.1">
    <property type="nucleotide sequence ID" value="XM_031711459.1"/>
</dbReference>
<protein>
    <submittedName>
        <fullName evidence="5">Fucose-1-phosphate guanylyltransferase-like</fullName>
    </submittedName>
</protein>
<dbReference type="AlphaFoldDB" id="A0A6P8IKK2"/>
<dbReference type="GO" id="GO:0016772">
    <property type="term" value="F:transferase activity, transferring phosphorus-containing groups"/>
    <property type="evidence" value="ECO:0007669"/>
    <property type="project" value="InterPro"/>
</dbReference>
<keyword evidence="4" id="KW-1185">Reference proteome</keyword>
<dbReference type="Proteomes" id="UP000515163">
    <property type="component" value="Unplaced"/>
</dbReference>
<evidence type="ECO:0000259" key="3">
    <source>
        <dbReference type="Pfam" id="PF07959"/>
    </source>
</evidence>
<dbReference type="InterPro" id="IPR012887">
    <property type="entry name" value="GDP_fucose_pyrophosphorylase"/>
</dbReference>
<dbReference type="SUPFAM" id="SSF51161">
    <property type="entry name" value="Trimeric LpxA-like enzymes"/>
    <property type="match status" value="1"/>
</dbReference>
<dbReference type="PANTHER" id="PTHR15045">
    <property type="entry name" value="FUCOSE-1-PHOSPHATE GUANYLYLTRANSFERASE"/>
    <property type="match status" value="1"/>
</dbReference>
<dbReference type="InterPro" id="IPR011004">
    <property type="entry name" value="Trimer_LpxA-like_sf"/>
</dbReference>
<dbReference type="GO" id="GO:0042350">
    <property type="term" value="P:GDP-L-fucose biosynthetic process"/>
    <property type="evidence" value="ECO:0007669"/>
    <property type="project" value="UniProtKB-ARBA"/>
</dbReference>
<feature type="domain" description="GDP-fucose pyrophosphorylase" evidence="3">
    <location>
        <begin position="108"/>
        <end position="519"/>
    </location>
</feature>
<dbReference type="KEGG" id="aten:116302230"/>
<dbReference type="FunCoup" id="A0A6P8IKK2">
    <property type="interactions" value="1325"/>
</dbReference>
<dbReference type="PANTHER" id="PTHR15045:SF1">
    <property type="entry name" value="FUCOSE-1-PHOSPHATE GUANYLYLTRANSFERASE"/>
    <property type="match status" value="1"/>
</dbReference>
<evidence type="ECO:0000256" key="2">
    <source>
        <dbReference type="ARBA" id="ARBA00022741"/>
    </source>
</evidence>
<gene>
    <name evidence="5" type="primary">LOC116302230</name>
</gene>
<keyword evidence="1" id="KW-0808">Transferase</keyword>
<accession>A0A6P8IKK2</accession>
<evidence type="ECO:0000313" key="5">
    <source>
        <dbReference type="RefSeq" id="XP_031567319.1"/>
    </source>
</evidence>
<dbReference type="Pfam" id="PF07959">
    <property type="entry name" value="Fucose_pyrophosphorylase"/>
    <property type="match status" value="1"/>
</dbReference>
<dbReference type="GO" id="GO:0000166">
    <property type="term" value="F:nucleotide binding"/>
    <property type="evidence" value="ECO:0007669"/>
    <property type="project" value="UniProtKB-KW"/>
</dbReference>
<reference evidence="5" key="1">
    <citation type="submission" date="2025-08" db="UniProtKB">
        <authorList>
            <consortium name="RefSeq"/>
        </authorList>
    </citation>
    <scope>IDENTIFICATION</scope>
    <source>
        <tissue evidence="5">Tentacle</tissue>
    </source>
</reference>
<name>A0A6P8IKK2_ACTTE</name>
<evidence type="ECO:0000313" key="4">
    <source>
        <dbReference type="Proteomes" id="UP000515163"/>
    </source>
</evidence>
<sequence length="584" mass="65086">MASAKKSKHDFSDVSGRIRKATAKRVKLYDSIRGKEPTIPFWDIVVISALDNAQKEAYEIQLEAKQKRNEIPLGVNYHVFNDPPGPKIGNGGSTIVCIDELLKIYGEEKLKTCKTMLAHAGGYSMRMPNASVLGKVFTPLPWGRPSYQMIDMLMAMFIEFPANMIPGILLVCPDTFELFNTNGEPCSFTEPGFTALAHPSPIEVGTTHGVFVLENNSEDMHEDAVVKTKCSRFLHKPSVEKMRENGVVFQHDDKEHVYTDSIFFVDWTTASQLHQAISKLNIDCEICAFGDFLQSLGPDSSVDYTRNVANVTKVSPSLIKTREAIYEQLKGTQLNVIILNESKFYHIGTIAEYMHHFCLDPVFRYEANSVHEAHVSKTGKYSRSPNTVIPQSTILIHCHKNLPSHVEACCVLDCCEIGEGACVEKGCIVSNVSIPEDAEVPENVFVMTVCVKLEGETGLFVTVGYGTEDDMKKTAAVGELSKISYVGKPLNEVFSLLGITQSDWDMVSLWHARLFPVFKEQAPSVQYTLEVLRALREGGEISLPSEADTVGKRRLSMADVLVYKDVKSTLEVREKLREKIQSLK</sequence>
<dbReference type="GeneID" id="116302230"/>
<dbReference type="OrthoDB" id="10062280at2759"/>
<organism evidence="4 5">
    <name type="scientific">Actinia tenebrosa</name>
    <name type="common">Australian red waratah sea anemone</name>
    <dbReference type="NCBI Taxonomy" id="6105"/>
    <lineage>
        <taxon>Eukaryota</taxon>
        <taxon>Metazoa</taxon>
        <taxon>Cnidaria</taxon>
        <taxon>Anthozoa</taxon>
        <taxon>Hexacorallia</taxon>
        <taxon>Actiniaria</taxon>
        <taxon>Actiniidae</taxon>
        <taxon>Actinia</taxon>
    </lineage>
</organism>
<proteinExistence type="predicted"/>
<dbReference type="InParanoid" id="A0A6P8IKK2"/>
<evidence type="ECO:0000256" key="1">
    <source>
        <dbReference type="ARBA" id="ARBA00022679"/>
    </source>
</evidence>
<keyword evidence="2" id="KW-0547">Nucleotide-binding</keyword>